<dbReference type="Proteomes" id="UP000297861">
    <property type="component" value="Unassembled WGS sequence"/>
</dbReference>
<dbReference type="GO" id="GO:0004553">
    <property type="term" value="F:hydrolase activity, hydrolyzing O-glycosyl compounds"/>
    <property type="evidence" value="ECO:0007669"/>
    <property type="project" value="InterPro"/>
</dbReference>
<dbReference type="RefSeq" id="WP_026628045.1">
    <property type="nucleotide sequence ID" value="NZ_JAWZLG010000100.1"/>
</dbReference>
<dbReference type="CDD" id="cd08984">
    <property type="entry name" value="GH43-like"/>
    <property type="match status" value="1"/>
</dbReference>
<feature type="site" description="Important for catalytic activity, responsible for pKa modulation of the active site Glu and correct orientation of both the proton donor and substrate" evidence="6">
    <location>
        <position position="171"/>
    </location>
</feature>
<protein>
    <submittedName>
        <fullName evidence="8">Glycosyl hydrolase</fullName>
    </submittedName>
</protein>
<name>A0A4Y8KY37_9BACT</name>
<gene>
    <name evidence="8" type="ORF">E2605_13135</name>
</gene>
<dbReference type="Gene3D" id="2.115.10.20">
    <property type="entry name" value="Glycosyl hydrolase domain, family 43"/>
    <property type="match status" value="3"/>
</dbReference>
<reference evidence="8 9" key="1">
    <citation type="submission" date="2019-03" db="EMBL/GenBank/DDBJ databases">
        <title>San Antonio Military Medical Center submission to MRSN (WRAIR), pending publication.</title>
        <authorList>
            <person name="Blyth D.M."/>
            <person name="Mccarthy S.L."/>
            <person name="Schall S.E."/>
            <person name="Stam J.A."/>
            <person name="Ong A.C."/>
            <person name="Mcgann P.T."/>
        </authorList>
    </citation>
    <scope>NUCLEOTIDE SEQUENCE [LARGE SCALE GENOMIC DNA]</scope>
    <source>
        <strain evidence="8 9">MRSN571793</strain>
    </source>
</reference>
<dbReference type="PANTHER" id="PTHR43301">
    <property type="entry name" value="ARABINAN ENDO-1,5-ALPHA-L-ARABINOSIDASE"/>
    <property type="match status" value="1"/>
</dbReference>
<dbReference type="OrthoDB" id="9759709at2"/>
<dbReference type="STRING" id="1121485.GCA_000426485_01451"/>
<organism evidence="8 9">
    <name type="scientific">Dysgonomonas capnocytophagoides</name>
    <dbReference type="NCBI Taxonomy" id="45254"/>
    <lineage>
        <taxon>Bacteria</taxon>
        <taxon>Pseudomonadati</taxon>
        <taxon>Bacteroidota</taxon>
        <taxon>Bacteroidia</taxon>
        <taxon>Bacteroidales</taxon>
        <taxon>Dysgonomonadaceae</taxon>
        <taxon>Dysgonomonas</taxon>
    </lineage>
</organism>
<dbReference type="EMBL" id="SOML01000008">
    <property type="protein sequence ID" value="TFD95357.1"/>
    <property type="molecule type" value="Genomic_DNA"/>
</dbReference>
<evidence type="ECO:0000313" key="9">
    <source>
        <dbReference type="Proteomes" id="UP000297861"/>
    </source>
</evidence>
<feature type="active site" description="Proton acceptor" evidence="5">
    <location>
        <position position="47"/>
    </location>
</feature>
<dbReference type="InterPro" id="IPR023296">
    <property type="entry name" value="Glyco_hydro_beta-prop_sf"/>
</dbReference>
<evidence type="ECO:0000256" key="4">
    <source>
        <dbReference type="ARBA" id="ARBA00023295"/>
    </source>
</evidence>
<comment type="caution">
    <text evidence="8">The sequence shown here is derived from an EMBL/GenBank/DDBJ whole genome shotgun (WGS) entry which is preliminary data.</text>
</comment>
<dbReference type="GO" id="GO:0005975">
    <property type="term" value="P:carbohydrate metabolic process"/>
    <property type="evidence" value="ECO:0007669"/>
    <property type="project" value="InterPro"/>
</dbReference>
<evidence type="ECO:0000256" key="1">
    <source>
        <dbReference type="ARBA" id="ARBA00004834"/>
    </source>
</evidence>
<evidence type="ECO:0000313" key="8">
    <source>
        <dbReference type="EMBL" id="TFD95357.1"/>
    </source>
</evidence>
<dbReference type="InterPro" id="IPR006710">
    <property type="entry name" value="Glyco_hydro_43"/>
</dbReference>
<keyword evidence="4 7" id="KW-0326">Glycosidase</keyword>
<keyword evidence="9" id="KW-1185">Reference proteome</keyword>
<keyword evidence="3 7" id="KW-0378">Hydrolase</keyword>
<evidence type="ECO:0000256" key="3">
    <source>
        <dbReference type="ARBA" id="ARBA00022801"/>
    </source>
</evidence>
<evidence type="ECO:0000256" key="6">
    <source>
        <dbReference type="PIRSR" id="PIRSR606710-2"/>
    </source>
</evidence>
<dbReference type="PANTHER" id="PTHR43301:SF3">
    <property type="entry name" value="ARABINAN ENDO-1,5-ALPHA-L-ARABINOSIDASE A-RELATED"/>
    <property type="match status" value="1"/>
</dbReference>
<dbReference type="SUPFAM" id="SSF75005">
    <property type="entry name" value="Arabinanase/levansucrase/invertase"/>
    <property type="match status" value="1"/>
</dbReference>
<proteinExistence type="inferred from homology"/>
<dbReference type="AlphaFoldDB" id="A0A4Y8KY37"/>
<feature type="active site" description="Proton donor" evidence="5">
    <location>
        <position position="219"/>
    </location>
</feature>
<accession>A0A4Y8KY37</accession>
<evidence type="ECO:0000256" key="7">
    <source>
        <dbReference type="RuleBase" id="RU361187"/>
    </source>
</evidence>
<comment type="similarity">
    <text evidence="2 7">Belongs to the glycosyl hydrolase 43 family.</text>
</comment>
<comment type="pathway">
    <text evidence="1">Glycan metabolism; L-arabinan degradation.</text>
</comment>
<dbReference type="Pfam" id="PF04616">
    <property type="entry name" value="Glyco_hydro_43"/>
    <property type="match status" value="1"/>
</dbReference>
<evidence type="ECO:0000256" key="5">
    <source>
        <dbReference type="PIRSR" id="PIRSR606710-1"/>
    </source>
</evidence>
<evidence type="ECO:0000256" key="2">
    <source>
        <dbReference type="ARBA" id="ARBA00009865"/>
    </source>
</evidence>
<dbReference type="InterPro" id="IPR050727">
    <property type="entry name" value="GH43_arabinanases"/>
</dbReference>
<sequence>MNKIINESVILIICLTLFCIPDVVAKKGAKIADKPLFRDTKYDGAADPVIIWNKKEKCWFMFYTNRRANLENAVGVDWVHGTPIGIAKSTDGGATWQYKCDAVINYGESDYTFWAPDIVEYEGRYHMFLTVVPGTFTDWKHPRSIVQLESDDLINWQPVKEMKLASDKVIDAGIFKAKDGWWYMYYNNEKDRKSIYAVKSKDLKNWEDAGKVVGDKSGEGPKVFYWKDRYFMIVDNWDGLGVYTSADLKNWVRQPENILKNPGKGADDATKGLHADVVVNKGKAYIFYFTHPGRFPEAVDSYETRRSSIQVAELEYIDGKIVCDRDKPVLINLRP</sequence>